<sequence length="218" mass="24221">MSFGFSVGDFVTVTALACQIYAACKDSTDELQALSTEVSSLRFLLEKTSENMTQYDLSAEDMRKADNIRAGCQDVLEEIQQLVETYQAATERKRRIFLKMRWAFKDRSGVRARLTGSVMMLTAFNTNLINSAHIRTERKLESILHTCQTPETAVAPRWGHKYDSVTASGRSIQLNGNISASHGGVAADDGHHLYTRVMATGLSRQLNGNIRGPMVLQL</sequence>
<reference evidence="1" key="2">
    <citation type="submission" date="2020-02" db="EMBL/GenBank/DDBJ databases">
        <authorList>
            <person name="Gilchrist C.L.M."/>
            <person name="Chooi Y.-H."/>
        </authorList>
    </citation>
    <scope>NUCLEOTIDE SEQUENCE</scope>
    <source>
        <strain evidence="1">MST-FP2251</strain>
    </source>
</reference>
<comment type="caution">
    <text evidence="1">The sequence shown here is derived from an EMBL/GenBank/DDBJ whole genome shotgun (WGS) entry which is preliminary data.</text>
</comment>
<name>A0AAD4CNR7_ASPNN</name>
<evidence type="ECO:0000313" key="2">
    <source>
        <dbReference type="Proteomes" id="UP001194746"/>
    </source>
</evidence>
<proteinExistence type="predicted"/>
<gene>
    <name evidence="1" type="ORF">FE257_006966</name>
</gene>
<evidence type="ECO:0000313" key="1">
    <source>
        <dbReference type="EMBL" id="KAF9889876.1"/>
    </source>
</evidence>
<dbReference type="Proteomes" id="UP001194746">
    <property type="component" value="Unassembled WGS sequence"/>
</dbReference>
<keyword evidence="2" id="KW-1185">Reference proteome</keyword>
<accession>A0AAD4CNR7</accession>
<dbReference type="AlphaFoldDB" id="A0AAD4CNR7"/>
<organism evidence="1 2">
    <name type="scientific">Aspergillus nanangensis</name>
    <dbReference type="NCBI Taxonomy" id="2582783"/>
    <lineage>
        <taxon>Eukaryota</taxon>
        <taxon>Fungi</taxon>
        <taxon>Dikarya</taxon>
        <taxon>Ascomycota</taxon>
        <taxon>Pezizomycotina</taxon>
        <taxon>Eurotiomycetes</taxon>
        <taxon>Eurotiomycetidae</taxon>
        <taxon>Eurotiales</taxon>
        <taxon>Aspergillaceae</taxon>
        <taxon>Aspergillus</taxon>
        <taxon>Aspergillus subgen. Circumdati</taxon>
    </lineage>
</organism>
<dbReference type="EMBL" id="VCAU01000032">
    <property type="protein sequence ID" value="KAF9889876.1"/>
    <property type="molecule type" value="Genomic_DNA"/>
</dbReference>
<protein>
    <recommendedName>
        <fullName evidence="3">Fungal N-terminal domain-containing protein</fullName>
    </recommendedName>
</protein>
<evidence type="ECO:0008006" key="3">
    <source>
        <dbReference type="Google" id="ProtNLM"/>
    </source>
</evidence>
<reference evidence="1" key="1">
    <citation type="journal article" date="2019" name="Beilstein J. Org. Chem.">
        <title>Nanangenines: drimane sesquiterpenoids as the dominant metabolite cohort of a novel Australian fungus, Aspergillus nanangensis.</title>
        <authorList>
            <person name="Lacey H.J."/>
            <person name="Gilchrist C.L.M."/>
            <person name="Crombie A."/>
            <person name="Kalaitzis J.A."/>
            <person name="Vuong D."/>
            <person name="Rutledge P.J."/>
            <person name="Turner P."/>
            <person name="Pitt J.I."/>
            <person name="Lacey E."/>
            <person name="Chooi Y.H."/>
            <person name="Piggott A.M."/>
        </authorList>
    </citation>
    <scope>NUCLEOTIDE SEQUENCE</scope>
    <source>
        <strain evidence="1">MST-FP2251</strain>
    </source>
</reference>